<proteinExistence type="predicted"/>
<keyword evidence="1" id="KW-0378">Hydrolase</keyword>
<gene>
    <name evidence="4" type="ORF">OTU49_017061</name>
</gene>
<evidence type="ECO:0000256" key="3">
    <source>
        <dbReference type="SAM" id="MobiDB-lite"/>
    </source>
</evidence>
<comment type="caution">
    <text evidence="4">The sequence shown here is derived from an EMBL/GenBank/DDBJ whole genome shotgun (WGS) entry which is preliminary data.</text>
</comment>
<dbReference type="InterPro" id="IPR039034">
    <property type="entry name" value="INPP4"/>
</dbReference>
<feature type="non-terminal residue" evidence="4">
    <location>
        <position position="1"/>
    </location>
</feature>
<feature type="non-terminal residue" evidence="4">
    <location>
        <position position="115"/>
    </location>
</feature>
<sequence length="115" mass="13198">SNATPHHQPAPPPVACHRRTQSLPPRLSSKTRHPTQGHLSLLYDNPTMATFRFHSGLGGDIAVLEVMAESRYCFTFPQQLLRLWISEERRWQEELSSLGDLADQWHTRQMALLNQ</sequence>
<dbReference type="PANTHER" id="PTHR12187:SF11">
    <property type="entry name" value="PHOSPHATIDYLINOSITOL-3,4-BISPHOSPHATE 4-PHOSPHATASE"/>
    <property type="match status" value="1"/>
</dbReference>
<dbReference type="GO" id="GO:0016316">
    <property type="term" value="F:phosphatidylinositol-3,4-bisphosphate 4-phosphatase activity"/>
    <property type="evidence" value="ECO:0007669"/>
    <property type="project" value="InterPro"/>
</dbReference>
<protein>
    <submittedName>
        <fullName evidence="4">Uncharacterized protein</fullName>
    </submittedName>
</protein>
<reference evidence="4 5" key="1">
    <citation type="journal article" date="2024" name="BMC Genomics">
        <title>Genome assembly of redclaw crayfish (Cherax quadricarinatus) provides insights into its immune adaptation and hypoxia tolerance.</title>
        <authorList>
            <person name="Liu Z."/>
            <person name="Zheng J."/>
            <person name="Li H."/>
            <person name="Fang K."/>
            <person name="Wang S."/>
            <person name="He J."/>
            <person name="Zhou D."/>
            <person name="Weng S."/>
            <person name="Chi M."/>
            <person name="Gu Z."/>
            <person name="He J."/>
            <person name="Li F."/>
            <person name="Wang M."/>
        </authorList>
    </citation>
    <scope>NUCLEOTIDE SEQUENCE [LARGE SCALE GENOMIC DNA]</scope>
    <source>
        <strain evidence="4">ZL_2023a</strain>
    </source>
</reference>
<evidence type="ECO:0000313" key="4">
    <source>
        <dbReference type="EMBL" id="KAK8746513.1"/>
    </source>
</evidence>
<dbReference type="Proteomes" id="UP001445076">
    <property type="component" value="Unassembled WGS sequence"/>
</dbReference>
<dbReference type="GO" id="GO:0005737">
    <property type="term" value="C:cytoplasm"/>
    <property type="evidence" value="ECO:0007669"/>
    <property type="project" value="TreeGrafter"/>
</dbReference>
<dbReference type="PANTHER" id="PTHR12187">
    <property type="entry name" value="AGAP000124-PA"/>
    <property type="match status" value="1"/>
</dbReference>
<dbReference type="EMBL" id="JARKIK010000017">
    <property type="protein sequence ID" value="KAK8746513.1"/>
    <property type="molecule type" value="Genomic_DNA"/>
</dbReference>
<accession>A0AAW0Y4E1</accession>
<evidence type="ECO:0000256" key="2">
    <source>
        <dbReference type="ARBA" id="ARBA00023098"/>
    </source>
</evidence>
<organism evidence="4 5">
    <name type="scientific">Cherax quadricarinatus</name>
    <name type="common">Australian red claw crayfish</name>
    <dbReference type="NCBI Taxonomy" id="27406"/>
    <lineage>
        <taxon>Eukaryota</taxon>
        <taxon>Metazoa</taxon>
        <taxon>Ecdysozoa</taxon>
        <taxon>Arthropoda</taxon>
        <taxon>Crustacea</taxon>
        <taxon>Multicrustacea</taxon>
        <taxon>Malacostraca</taxon>
        <taxon>Eumalacostraca</taxon>
        <taxon>Eucarida</taxon>
        <taxon>Decapoda</taxon>
        <taxon>Pleocyemata</taxon>
        <taxon>Astacidea</taxon>
        <taxon>Parastacoidea</taxon>
        <taxon>Parastacidae</taxon>
        <taxon>Cherax</taxon>
    </lineage>
</organism>
<dbReference type="AlphaFoldDB" id="A0AAW0Y4E1"/>
<name>A0AAW0Y4E1_CHEQU</name>
<evidence type="ECO:0000313" key="5">
    <source>
        <dbReference type="Proteomes" id="UP001445076"/>
    </source>
</evidence>
<keyword evidence="2" id="KW-0443">Lipid metabolism</keyword>
<keyword evidence="5" id="KW-1185">Reference proteome</keyword>
<feature type="region of interest" description="Disordered" evidence="3">
    <location>
        <begin position="1"/>
        <end position="38"/>
    </location>
</feature>
<evidence type="ECO:0000256" key="1">
    <source>
        <dbReference type="ARBA" id="ARBA00022801"/>
    </source>
</evidence>